<dbReference type="InterPro" id="IPR050626">
    <property type="entry name" value="Peptidase_M16"/>
</dbReference>
<keyword evidence="7" id="KW-0482">Metalloprotease</keyword>
<comment type="cofactor">
    <cofactor evidence="1">
        <name>Zn(2+)</name>
        <dbReference type="ChEBI" id="CHEBI:29105"/>
    </cofactor>
</comment>
<dbReference type="OrthoDB" id="9811314at2"/>
<dbReference type="STRING" id="1166018.FAES_5185"/>
<feature type="signal peptide" evidence="9">
    <location>
        <begin position="1"/>
        <end position="26"/>
    </location>
</feature>
<dbReference type="Pfam" id="PF05193">
    <property type="entry name" value="Peptidase_M16_C"/>
    <property type="match status" value="2"/>
</dbReference>
<feature type="domain" description="Peptidase M16 C-terminal" evidence="11">
    <location>
        <begin position="701"/>
        <end position="878"/>
    </location>
</feature>
<keyword evidence="6" id="KW-0862">Zinc</keyword>
<protein>
    <submittedName>
        <fullName evidence="12">Peptidase M16 domain protein</fullName>
    </submittedName>
</protein>
<dbReference type="PANTHER" id="PTHR43690:SF34">
    <property type="entry name" value="ZINC PROTEASE PQQL-LIKE"/>
    <property type="match status" value="1"/>
</dbReference>
<evidence type="ECO:0000256" key="2">
    <source>
        <dbReference type="ARBA" id="ARBA00007261"/>
    </source>
</evidence>
<dbReference type="EMBL" id="HE796683">
    <property type="protein sequence ID" value="CCH03184.1"/>
    <property type="molecule type" value="Genomic_DNA"/>
</dbReference>
<dbReference type="GO" id="GO:0004222">
    <property type="term" value="F:metalloendopeptidase activity"/>
    <property type="evidence" value="ECO:0007669"/>
    <property type="project" value="InterPro"/>
</dbReference>
<evidence type="ECO:0000256" key="3">
    <source>
        <dbReference type="ARBA" id="ARBA00022670"/>
    </source>
</evidence>
<feature type="domain" description="Peptidase M16 C-terminal" evidence="11">
    <location>
        <begin position="223"/>
        <end position="401"/>
    </location>
</feature>
<accession>I0KGD1</accession>
<evidence type="ECO:0000256" key="8">
    <source>
        <dbReference type="RuleBase" id="RU004447"/>
    </source>
</evidence>
<dbReference type="InterPro" id="IPR001431">
    <property type="entry name" value="Pept_M16_Zn_BS"/>
</dbReference>
<dbReference type="KEGG" id="fae:FAES_5185"/>
<dbReference type="eggNOG" id="COG0612">
    <property type="taxonomic scope" value="Bacteria"/>
</dbReference>
<keyword evidence="13" id="KW-1185">Reference proteome</keyword>
<dbReference type="Gene3D" id="3.30.830.10">
    <property type="entry name" value="Metalloenzyme, LuxS/M16 peptidase-like"/>
    <property type="match status" value="4"/>
</dbReference>
<gene>
    <name evidence="12" type="ORF">FAES_5185</name>
</gene>
<evidence type="ECO:0000313" key="12">
    <source>
        <dbReference type="EMBL" id="CCH03184.1"/>
    </source>
</evidence>
<feature type="chain" id="PRO_5003631569" evidence="9">
    <location>
        <begin position="27"/>
        <end position="948"/>
    </location>
</feature>
<dbReference type="HOGENOM" id="CLU_008156_0_0_10"/>
<dbReference type="RefSeq" id="WP_015334283.1">
    <property type="nucleotide sequence ID" value="NC_020054.1"/>
</dbReference>
<evidence type="ECO:0000256" key="7">
    <source>
        <dbReference type="ARBA" id="ARBA00023049"/>
    </source>
</evidence>
<dbReference type="InterPro" id="IPR011249">
    <property type="entry name" value="Metalloenz_LuxS/M16"/>
</dbReference>
<name>I0KGD1_9BACT</name>
<organism evidence="12 13">
    <name type="scientific">Fibrella aestuarina BUZ 2</name>
    <dbReference type="NCBI Taxonomy" id="1166018"/>
    <lineage>
        <taxon>Bacteria</taxon>
        <taxon>Pseudomonadati</taxon>
        <taxon>Bacteroidota</taxon>
        <taxon>Cytophagia</taxon>
        <taxon>Cytophagales</taxon>
        <taxon>Spirosomataceae</taxon>
        <taxon>Fibrella</taxon>
    </lineage>
</organism>
<dbReference type="Pfam" id="PF00675">
    <property type="entry name" value="Peptidase_M16"/>
    <property type="match status" value="1"/>
</dbReference>
<dbReference type="PANTHER" id="PTHR43690">
    <property type="entry name" value="NARDILYSIN"/>
    <property type="match status" value="1"/>
</dbReference>
<dbReference type="GO" id="GO:0046872">
    <property type="term" value="F:metal ion binding"/>
    <property type="evidence" value="ECO:0007669"/>
    <property type="project" value="UniProtKB-KW"/>
</dbReference>
<evidence type="ECO:0000313" key="13">
    <source>
        <dbReference type="Proteomes" id="UP000011058"/>
    </source>
</evidence>
<evidence type="ECO:0000259" key="11">
    <source>
        <dbReference type="Pfam" id="PF05193"/>
    </source>
</evidence>
<dbReference type="Proteomes" id="UP000011058">
    <property type="component" value="Chromosome"/>
</dbReference>
<dbReference type="InterPro" id="IPR007863">
    <property type="entry name" value="Peptidase_M16_C"/>
</dbReference>
<evidence type="ECO:0000256" key="4">
    <source>
        <dbReference type="ARBA" id="ARBA00022723"/>
    </source>
</evidence>
<keyword evidence="5" id="KW-0378">Hydrolase</keyword>
<evidence type="ECO:0000256" key="5">
    <source>
        <dbReference type="ARBA" id="ARBA00022801"/>
    </source>
</evidence>
<evidence type="ECO:0000256" key="9">
    <source>
        <dbReference type="SAM" id="SignalP"/>
    </source>
</evidence>
<dbReference type="SUPFAM" id="SSF63411">
    <property type="entry name" value="LuxS/MPP-like metallohydrolase"/>
    <property type="match status" value="4"/>
</dbReference>
<reference evidence="12 13" key="1">
    <citation type="journal article" date="2012" name="J. Bacteriol.">
        <title>Genome Sequence of Fibrella aestuarina BUZ 2T, a Filamentous Marine Bacterium.</title>
        <authorList>
            <person name="Filippini M."/>
            <person name="Qi W."/>
            <person name="Blom J."/>
            <person name="Goesmann A."/>
            <person name="Smits T.H."/>
            <person name="Bagheri H.C."/>
        </authorList>
    </citation>
    <scope>NUCLEOTIDE SEQUENCE [LARGE SCALE GENOMIC DNA]</scope>
    <source>
        <strain evidence="13">BUZ 2T</strain>
    </source>
</reference>
<comment type="similarity">
    <text evidence="2 8">Belongs to the peptidase M16 family.</text>
</comment>
<evidence type="ECO:0000259" key="10">
    <source>
        <dbReference type="Pfam" id="PF00675"/>
    </source>
</evidence>
<dbReference type="GO" id="GO:0006508">
    <property type="term" value="P:proteolysis"/>
    <property type="evidence" value="ECO:0007669"/>
    <property type="project" value="UniProtKB-KW"/>
</dbReference>
<sequence length="948" mass="105604">MHSTLLKSLLFVAALNVPGTVTTALAQTARKAAPQPRQPLTAPIPFDRDVKVGKLPNGLTYYIRKNAEPANRAELRLVVRAGSVLENDAQQGLAHFMEHMAFNGTKNFPKNELVNFLQSSGIRFGADLNAYTSFDETVYELPVPTDSANVFEQSMQILEDWAHNVTLDPAEVEKERGVVLEEWRLGRGAQQRMRDKYFPFILNNSRYANRLPIGKDSIIRNFKPAVLRDFYKTWYRPDLMAVVAVGDFDVNQVEAMIRQKFGRIPKATTPLPRPTFTIPPHKDTKVVIVTDNEQPNTIVQIIYKRPQLKEKTLGDLRSDIVRDLFNGMLGNRIQELTQQADPPFLYGYSNYGSFLGNLDAFTAFAVAKEGNIERAIRALLDENARVKQFGFTPTELARAKTDLLRGIEQAYLERDKTRSANYVGEYVGNFTDQEPVVNIGYYFDFVKQHLDGIKLTEVNGLVDQFIRNENRAVVLMAPEKDKAKLPSVEQVIGYVDAAGQGLTAYNDNVLDKPLLAKAPVPGKIISEQKLDKIGVTELRLSNGVRVVLKPTNFKNDQILFSGNSLGGTSRYELADFQSARFASTLVSLGGTGEYSQVQLGKFLAGKALNVSPYIGELNEGVSGGTAPKDLETALQLLYSYFTQPRKDADVVAGFLSNQKSALANQLATPTPQKVFQDTVSVTLGNNNPRRQPLTPADLDRISLDRALQIYNDRFADASNFTFTFVGNFDPIKVRPLLETYLGGLPSTQSNETFRDLGIRAPEGQLSKTVRRGVDPKASVQLVYTGNFDWTPENAVQVDALAEVLEIKLIEKLREEESGVYGVSASGVYGRYPVPRYTFRINFGCAPENVEKLVASVNREVAKLKATGADAKDIAKFKAETQREQEVQLRDNNFWLSYLANQYYNGDDPQEVLRQPELLKTVTVESTKAAANTYLGNNLIKFVLLPTGQ</sequence>
<dbReference type="AlphaFoldDB" id="I0KGD1"/>
<feature type="domain" description="Peptidase M16 N-terminal" evidence="10">
    <location>
        <begin position="65"/>
        <end position="183"/>
    </location>
</feature>
<evidence type="ECO:0000256" key="1">
    <source>
        <dbReference type="ARBA" id="ARBA00001947"/>
    </source>
</evidence>
<dbReference type="InterPro" id="IPR011765">
    <property type="entry name" value="Pept_M16_N"/>
</dbReference>
<dbReference type="PATRIC" id="fig|1166018.3.peg.2162"/>
<dbReference type="PROSITE" id="PS00143">
    <property type="entry name" value="INSULINASE"/>
    <property type="match status" value="1"/>
</dbReference>
<keyword evidence="3" id="KW-0645">Protease</keyword>
<proteinExistence type="inferred from homology"/>
<keyword evidence="9" id="KW-0732">Signal</keyword>
<keyword evidence="4" id="KW-0479">Metal-binding</keyword>
<evidence type="ECO:0000256" key="6">
    <source>
        <dbReference type="ARBA" id="ARBA00022833"/>
    </source>
</evidence>